<dbReference type="EMBL" id="CM001167">
    <property type="protein sequence ID" value="EGJ71868.1"/>
    <property type="molecule type" value="Genomic_DNA"/>
</dbReference>
<protein>
    <submittedName>
        <fullName evidence="1">Uncharacterized protein</fullName>
    </submittedName>
</protein>
<dbReference type="HOGENOM" id="CLU_2803430_0_0_10"/>
<evidence type="ECO:0000313" key="1">
    <source>
        <dbReference type="EMBL" id="EGJ71868.1"/>
    </source>
</evidence>
<dbReference type="Proteomes" id="UP000018439">
    <property type="component" value="Chromosome"/>
</dbReference>
<reference evidence="1 2" key="1">
    <citation type="journal article" date="2011" name="Stand. Genomic Sci.">
        <title>Non-contiguous finished genome sequence of Bacteroides coprosuis type strain (PC139).</title>
        <authorList>
            <person name="Land M."/>
            <person name="Held B."/>
            <person name="Gronow S."/>
            <person name="Abt B."/>
            <person name="Lucas S."/>
            <person name="Del Rio T.G."/>
            <person name="Nolan M."/>
            <person name="Tice H."/>
            <person name="Cheng J.F."/>
            <person name="Pitluck S."/>
            <person name="Liolios K."/>
            <person name="Pagani I."/>
            <person name="Ivanova N."/>
            <person name="Mavromatis K."/>
            <person name="Mikhailova N."/>
            <person name="Pati A."/>
            <person name="Tapia R."/>
            <person name="Han C."/>
            <person name="Goodwin L."/>
            <person name="Chen A."/>
            <person name="Palaniappan K."/>
            <person name="Hauser L."/>
            <person name="Brambilla E.M."/>
            <person name="Rohde M."/>
            <person name="Goker M."/>
            <person name="Detter J.C."/>
            <person name="Woyke T."/>
            <person name="Bristow J."/>
            <person name="Eisen J.A."/>
            <person name="Markowitz V."/>
            <person name="Hugenholtz P."/>
            <person name="Kyrpides N.C."/>
            <person name="Klenk H.P."/>
            <person name="Lapidus A."/>
        </authorList>
    </citation>
    <scope>NUCLEOTIDE SEQUENCE [LARGE SCALE GENOMIC DNA]</scope>
    <source>
        <strain evidence="1 2">DSM 18011</strain>
    </source>
</reference>
<organism evidence="1 2">
    <name type="scientific">Bacteroides coprosuis DSM 18011</name>
    <dbReference type="NCBI Taxonomy" id="679937"/>
    <lineage>
        <taxon>Bacteria</taxon>
        <taxon>Pseudomonadati</taxon>
        <taxon>Bacteroidota</taxon>
        <taxon>Bacteroidia</taxon>
        <taxon>Bacteroidales</taxon>
        <taxon>Bacteroidaceae</taxon>
        <taxon>Bacteroides</taxon>
    </lineage>
</organism>
<name>F3ZQZ5_9BACE</name>
<sequence>MTNEQLNKLAKLRQLARKHELSFSDFKEEIFKANQDQEFYFQLNGKENIDLCEYIEELNKLRLFCHK</sequence>
<accession>F3ZQZ5</accession>
<gene>
    <name evidence="1" type="ORF">Bcop_1676</name>
</gene>
<proteinExistence type="predicted"/>
<keyword evidence="2" id="KW-1185">Reference proteome</keyword>
<evidence type="ECO:0000313" key="2">
    <source>
        <dbReference type="Proteomes" id="UP000018439"/>
    </source>
</evidence>
<dbReference type="AlphaFoldDB" id="F3ZQZ5"/>
<dbReference type="STRING" id="679937.Bcop_1676"/>